<evidence type="ECO:0000256" key="5">
    <source>
        <dbReference type="SAM" id="MobiDB-lite"/>
    </source>
</evidence>
<evidence type="ECO:0000313" key="8">
    <source>
        <dbReference type="Proteomes" id="UP000054466"/>
    </source>
</evidence>
<evidence type="ECO:0000256" key="3">
    <source>
        <dbReference type="ARBA" id="ARBA00022490"/>
    </source>
</evidence>
<dbReference type="PANTHER" id="PTHR15139">
    <property type="entry name" value="TUBULIN FOLDING COFACTOR C"/>
    <property type="match status" value="1"/>
</dbReference>
<keyword evidence="4" id="KW-0143">Chaperone</keyword>
<feature type="compositionally biased region" description="Polar residues" evidence="5">
    <location>
        <begin position="140"/>
        <end position="157"/>
    </location>
</feature>
<dbReference type="Proteomes" id="UP000054466">
    <property type="component" value="Unassembled WGS sequence"/>
</dbReference>
<dbReference type="Gene3D" id="1.20.58.1250">
    <property type="entry name" value="Tubulin Binding Cofactor C, N-terminal domain"/>
    <property type="match status" value="1"/>
</dbReference>
<dbReference type="STRING" id="569365.A0A0D2CA30"/>
<feature type="domain" description="C-CAP/cofactor C-like" evidence="6">
    <location>
        <begin position="194"/>
        <end position="359"/>
    </location>
</feature>
<keyword evidence="3" id="KW-0963">Cytoplasm</keyword>
<evidence type="ECO:0000256" key="1">
    <source>
        <dbReference type="ARBA" id="ARBA00004496"/>
    </source>
</evidence>
<reference evidence="7 8" key="1">
    <citation type="submission" date="2015-01" db="EMBL/GenBank/DDBJ databases">
        <title>The Genome Sequence of Cladophialophora immunda CBS83496.</title>
        <authorList>
            <consortium name="The Broad Institute Genomics Platform"/>
            <person name="Cuomo C."/>
            <person name="de Hoog S."/>
            <person name="Gorbushina A."/>
            <person name="Stielow B."/>
            <person name="Teixiera M."/>
            <person name="Abouelleil A."/>
            <person name="Chapman S.B."/>
            <person name="Priest M."/>
            <person name="Young S.K."/>
            <person name="Wortman J."/>
            <person name="Nusbaum C."/>
            <person name="Birren B."/>
        </authorList>
    </citation>
    <scope>NUCLEOTIDE SEQUENCE [LARGE SCALE GENOMIC DNA]</scope>
    <source>
        <strain evidence="7 8">CBS 83496</strain>
    </source>
</reference>
<dbReference type="AlphaFoldDB" id="A0A0D2CA30"/>
<dbReference type="PANTHER" id="PTHR15139:SF0">
    <property type="entry name" value="TUBULIN-SPECIFIC CHAPERONE C"/>
    <property type="match status" value="1"/>
</dbReference>
<dbReference type="InterPro" id="IPR016098">
    <property type="entry name" value="CAP/MinC_C"/>
</dbReference>
<protein>
    <recommendedName>
        <fullName evidence="6">C-CAP/cofactor C-like domain-containing protein</fullName>
    </recommendedName>
</protein>
<dbReference type="InterPro" id="IPR006599">
    <property type="entry name" value="CARP_motif"/>
</dbReference>
<evidence type="ECO:0000259" key="6">
    <source>
        <dbReference type="PROSITE" id="PS51329"/>
    </source>
</evidence>
<feature type="compositionally biased region" description="Low complexity" evidence="5">
    <location>
        <begin position="206"/>
        <end position="222"/>
    </location>
</feature>
<dbReference type="GO" id="GO:0005737">
    <property type="term" value="C:cytoplasm"/>
    <property type="evidence" value="ECO:0007669"/>
    <property type="project" value="UniProtKB-SubCell"/>
</dbReference>
<dbReference type="InterPro" id="IPR038397">
    <property type="entry name" value="TBCC_N_sf"/>
</dbReference>
<feature type="region of interest" description="Disordered" evidence="5">
    <location>
        <begin position="135"/>
        <end position="233"/>
    </location>
</feature>
<evidence type="ECO:0000313" key="7">
    <source>
        <dbReference type="EMBL" id="KIW27918.1"/>
    </source>
</evidence>
<dbReference type="InterPro" id="IPR017901">
    <property type="entry name" value="C-CAP_CF_C-like"/>
</dbReference>
<dbReference type="Gene3D" id="2.160.20.70">
    <property type="match status" value="1"/>
</dbReference>
<dbReference type="Pfam" id="PF07986">
    <property type="entry name" value="TBCC"/>
    <property type="match status" value="1"/>
</dbReference>
<dbReference type="GO" id="GO:0007021">
    <property type="term" value="P:tubulin complex assembly"/>
    <property type="evidence" value="ECO:0007669"/>
    <property type="project" value="TreeGrafter"/>
</dbReference>
<name>A0A0D2CA30_9EURO</name>
<sequence>MEPQELARPVAESVGELSHQQRFFNFFQHEITALQDEMDRLAETALIGGERSDAMDHCLAGITRLSGEVKDASGYIPPYDQRTYGEAIKALQEKLEETRKSHAPKPKFSFKSKSPSALSLSDAAELAAEKRRAVPGYLSPSPNASFVNTPSYINTPANERAHDEQDSLHEENEQPRQEGKPAGTTNTETKAQSPPADPAQESDRPSLSTTTTSTSISNQSGTHIILPSSAPNTRTPCSLSKLSGCVVDLSVPTTATAPFASITITSVSSSLVLCGSVSGPAHITGVKSSVLVLKCRQFRMHDCENVDVYLHCTSRPIIENCKGIRFAVLPKFHSDLISTSQEDPSAVPNQWNQIDDFKWLSPDKPSPNWSLLPAEDSVPDETWREIVPGGPGWSVGDILKAVGVGSTASGAANGS</sequence>
<comment type="similarity">
    <text evidence="2">Belongs to the TBCC family.</text>
</comment>
<evidence type="ECO:0000256" key="4">
    <source>
        <dbReference type="ARBA" id="ARBA00023186"/>
    </source>
</evidence>
<feature type="compositionally biased region" description="Basic residues" evidence="5">
    <location>
        <begin position="101"/>
        <end position="110"/>
    </location>
</feature>
<dbReference type="InterPro" id="IPR012945">
    <property type="entry name" value="Tubulin-bd_cofactor_C_dom"/>
</dbReference>
<accession>A0A0D2CA30</accession>
<proteinExistence type="inferred from homology"/>
<dbReference type="OrthoDB" id="194775at2759"/>
<dbReference type="InterPro" id="IPR027684">
    <property type="entry name" value="TBCC"/>
</dbReference>
<gene>
    <name evidence="7" type="ORF">PV07_07614</name>
</gene>
<dbReference type="GeneID" id="27346808"/>
<feature type="compositionally biased region" description="Polar residues" evidence="5">
    <location>
        <begin position="183"/>
        <end position="192"/>
    </location>
</feature>
<dbReference type="EMBL" id="KN847043">
    <property type="protein sequence ID" value="KIW27918.1"/>
    <property type="molecule type" value="Genomic_DNA"/>
</dbReference>
<feature type="compositionally biased region" description="Basic and acidic residues" evidence="5">
    <location>
        <begin position="159"/>
        <end position="179"/>
    </location>
</feature>
<organism evidence="7 8">
    <name type="scientific">Cladophialophora immunda</name>
    <dbReference type="NCBI Taxonomy" id="569365"/>
    <lineage>
        <taxon>Eukaryota</taxon>
        <taxon>Fungi</taxon>
        <taxon>Dikarya</taxon>
        <taxon>Ascomycota</taxon>
        <taxon>Pezizomycotina</taxon>
        <taxon>Eurotiomycetes</taxon>
        <taxon>Chaetothyriomycetidae</taxon>
        <taxon>Chaetothyriales</taxon>
        <taxon>Herpotrichiellaceae</taxon>
        <taxon>Cladophialophora</taxon>
    </lineage>
</organism>
<dbReference type="RefSeq" id="XP_016248134.1">
    <property type="nucleotide sequence ID" value="XM_016394715.1"/>
</dbReference>
<dbReference type="GO" id="GO:0007023">
    <property type="term" value="P:post-chaperonin tubulin folding pathway"/>
    <property type="evidence" value="ECO:0007669"/>
    <property type="project" value="InterPro"/>
</dbReference>
<dbReference type="PROSITE" id="PS51329">
    <property type="entry name" value="C_CAP_COFACTOR_C"/>
    <property type="match status" value="1"/>
</dbReference>
<keyword evidence="8" id="KW-1185">Reference proteome</keyword>
<dbReference type="VEuPathDB" id="FungiDB:PV07_07614"/>
<dbReference type="FunFam" id="1.20.58.1250:FF:000002">
    <property type="entry name" value="Tubulin-specific chaperone c, putative"/>
    <property type="match status" value="1"/>
</dbReference>
<feature type="region of interest" description="Disordered" evidence="5">
    <location>
        <begin position="96"/>
        <end position="116"/>
    </location>
</feature>
<dbReference type="SMART" id="SM00673">
    <property type="entry name" value="CARP"/>
    <property type="match status" value="1"/>
</dbReference>
<evidence type="ECO:0000256" key="2">
    <source>
        <dbReference type="ARBA" id="ARBA00008848"/>
    </source>
</evidence>
<comment type="subcellular location">
    <subcellularLocation>
        <location evidence="1">Cytoplasm</location>
    </subcellularLocation>
</comment>